<dbReference type="EMBL" id="JAVHJL010000009">
    <property type="protein sequence ID" value="KAK6497542.1"/>
    <property type="molecule type" value="Genomic_DNA"/>
</dbReference>
<comment type="caution">
    <text evidence="2">The sequence shown here is derived from an EMBL/GenBank/DDBJ whole genome shotgun (WGS) entry which is preliminary data.</text>
</comment>
<name>A0AAV9VX51_9PEZI</name>
<gene>
    <name evidence="2" type="ORF">TWF481_011947</name>
</gene>
<evidence type="ECO:0000313" key="2">
    <source>
        <dbReference type="EMBL" id="KAK6497542.1"/>
    </source>
</evidence>
<feature type="region of interest" description="Disordered" evidence="1">
    <location>
        <begin position="756"/>
        <end position="914"/>
    </location>
</feature>
<feature type="compositionally biased region" description="Polar residues" evidence="1">
    <location>
        <begin position="335"/>
        <end position="347"/>
    </location>
</feature>
<protein>
    <recommendedName>
        <fullName evidence="4">TPX2 C-terminal domain-containing protein</fullName>
    </recommendedName>
</protein>
<feature type="region of interest" description="Disordered" evidence="1">
    <location>
        <begin position="253"/>
        <end position="460"/>
    </location>
</feature>
<proteinExistence type="predicted"/>
<feature type="compositionally biased region" description="Basic and acidic residues" evidence="1">
    <location>
        <begin position="759"/>
        <end position="780"/>
    </location>
</feature>
<keyword evidence="3" id="KW-1185">Reference proteome</keyword>
<evidence type="ECO:0000313" key="3">
    <source>
        <dbReference type="Proteomes" id="UP001370758"/>
    </source>
</evidence>
<dbReference type="PROSITE" id="PS51257">
    <property type="entry name" value="PROKAR_LIPOPROTEIN"/>
    <property type="match status" value="1"/>
</dbReference>
<feature type="compositionally biased region" description="Polar residues" evidence="1">
    <location>
        <begin position="830"/>
        <end position="896"/>
    </location>
</feature>
<sequence length="914" mass="102762">MVRVVVLGGNNSGGGGSCGGQRSIDQEAIIRSYTHRPPSYSPSPLLPAQAAKHLRWLERRQQHFTRRLGLVPHHLYHGSKDVILRPPNFTTLFFAPIKAIIFITMDEENGIHQFPGEDAALVFTTPAFLKASSDDLFMNESPSPNPFYEETPIRPRRSARFSGGKTKPRSAATPLHIASASRTNTAPARTPFDGMSPFKMADFDLTEYLNISPEKQITRTPAPRLAKSRLNQLMDTAKPTSLGDFAFTTPAPSMKWITGNEENESPAEEMGMRTTTKAIDPRILELDETDDDEELAPLSNVKARSKPFSQRLSDRSSKRRRSDGIAALSERTPLQDLSASVRSTVQAEQRPLETPQEPSSPSDSEDLQTPRAVSQKPVDFTPRAYSTCSAQRATAVPKTPKAASPTKLVDATPHVNSTGFIPPTSSPQKSPSRLPLPTRRARALSDPPSLPSHVEKANSGMTQSLNTSTFANRGLNLDTATPKAEPAEVLSEEDMELMELPAFQGLPKSPMQLRKLVVHTQEILAAERRARIEAEKTIEFMTQERQFLMLQLDNAKKRAGSRTSSPRTRGMRRDGVTATPGRVRFADEGEDPFEGPGVRHDHMSVINREDLPLYMEIEALRICAMYGGVSPGRAAERRKQFIEDWEKLTPEEQAEKRKEAYLKKKREWREIFAAKQTYRKATAQELKISDMYMKEDLVRWRASEAIRKEEERVKQEEEDRRIAEISKLSYYDPVYEQQLDDERNRALEEEILQIRKRKAQEQQEQEQKEREQKEQERQQQQEKQQQQQRQQSEANRPTPATRPASRANSASTHASSNTQSSRPQPGYSRPGSSMATRREAASQTRPGSSLQTRPPSSLQNRPGSSLNTRSGASRPQSTVQPRTQPTRPHSRVQSTRPESRQEGPLRQKPVRGGK</sequence>
<organism evidence="2 3">
    <name type="scientific">Arthrobotrys musiformis</name>
    <dbReference type="NCBI Taxonomy" id="47236"/>
    <lineage>
        <taxon>Eukaryota</taxon>
        <taxon>Fungi</taxon>
        <taxon>Dikarya</taxon>
        <taxon>Ascomycota</taxon>
        <taxon>Pezizomycotina</taxon>
        <taxon>Orbiliomycetes</taxon>
        <taxon>Orbiliales</taxon>
        <taxon>Orbiliaceae</taxon>
        <taxon>Arthrobotrys</taxon>
    </lineage>
</organism>
<feature type="compositionally biased region" description="Low complexity" evidence="1">
    <location>
        <begin position="781"/>
        <end position="791"/>
    </location>
</feature>
<feature type="compositionally biased region" description="Low complexity" evidence="1">
    <location>
        <begin position="804"/>
        <end position="822"/>
    </location>
</feature>
<dbReference type="Proteomes" id="UP001370758">
    <property type="component" value="Unassembled WGS sequence"/>
</dbReference>
<feature type="compositionally biased region" description="Acidic residues" evidence="1">
    <location>
        <begin position="286"/>
        <end position="295"/>
    </location>
</feature>
<evidence type="ECO:0008006" key="4">
    <source>
        <dbReference type="Google" id="ProtNLM"/>
    </source>
</evidence>
<accession>A0AAV9VX51</accession>
<reference evidence="2 3" key="1">
    <citation type="submission" date="2023-08" db="EMBL/GenBank/DDBJ databases">
        <authorList>
            <person name="Palmer J.M."/>
        </authorList>
    </citation>
    <scope>NUCLEOTIDE SEQUENCE [LARGE SCALE GENOMIC DNA]</scope>
    <source>
        <strain evidence="2 3">TWF481</strain>
    </source>
</reference>
<dbReference type="AlphaFoldDB" id="A0AAV9VX51"/>
<evidence type="ECO:0000256" key="1">
    <source>
        <dbReference type="SAM" id="MobiDB-lite"/>
    </source>
</evidence>
<feature type="region of interest" description="Disordered" evidence="1">
    <location>
        <begin position="555"/>
        <end position="575"/>
    </location>
</feature>